<dbReference type="AlphaFoldDB" id="A0A4R6RJQ7"/>
<dbReference type="EMBL" id="SNXW01000002">
    <property type="protein sequence ID" value="TDP86127.1"/>
    <property type="molecule type" value="Genomic_DNA"/>
</dbReference>
<name>A0A4R6RJQ7_9BURK</name>
<dbReference type="PANTHER" id="PTHR43072:SF23">
    <property type="entry name" value="UPF0039 PROTEIN C11D3.02C"/>
    <property type="match status" value="1"/>
</dbReference>
<accession>A0A4R6RJQ7</accession>
<evidence type="ECO:0000256" key="1">
    <source>
        <dbReference type="ARBA" id="ARBA00022679"/>
    </source>
</evidence>
<protein>
    <submittedName>
        <fullName evidence="4">Phosphinothricin acetyltransferase</fullName>
    </submittedName>
</protein>
<evidence type="ECO:0000256" key="2">
    <source>
        <dbReference type="ARBA" id="ARBA00023315"/>
    </source>
</evidence>
<comment type="caution">
    <text evidence="4">The sequence shown here is derived from an EMBL/GenBank/DDBJ whole genome shotgun (WGS) entry which is preliminary data.</text>
</comment>
<dbReference type="Proteomes" id="UP000294593">
    <property type="component" value="Unassembled WGS sequence"/>
</dbReference>
<dbReference type="GO" id="GO:0016747">
    <property type="term" value="F:acyltransferase activity, transferring groups other than amino-acyl groups"/>
    <property type="evidence" value="ECO:0007669"/>
    <property type="project" value="InterPro"/>
</dbReference>
<evidence type="ECO:0000313" key="4">
    <source>
        <dbReference type="EMBL" id="TDP86127.1"/>
    </source>
</evidence>
<evidence type="ECO:0000259" key="3">
    <source>
        <dbReference type="PROSITE" id="PS51186"/>
    </source>
</evidence>
<reference evidence="4 5" key="1">
    <citation type="submission" date="2019-03" db="EMBL/GenBank/DDBJ databases">
        <title>Genomic Encyclopedia of Type Strains, Phase IV (KMG-IV): sequencing the most valuable type-strain genomes for metagenomic binning, comparative biology and taxonomic classification.</title>
        <authorList>
            <person name="Goeker M."/>
        </authorList>
    </citation>
    <scope>NUCLEOTIDE SEQUENCE [LARGE SCALE GENOMIC DNA]</scope>
    <source>
        <strain evidence="4 5">DSM 11901</strain>
    </source>
</reference>
<dbReference type="InterPro" id="IPR000182">
    <property type="entry name" value="GNAT_dom"/>
</dbReference>
<evidence type="ECO:0000313" key="5">
    <source>
        <dbReference type="Proteomes" id="UP000294593"/>
    </source>
</evidence>
<dbReference type="InterPro" id="IPR016181">
    <property type="entry name" value="Acyl_CoA_acyltransferase"/>
</dbReference>
<dbReference type="Pfam" id="PF13420">
    <property type="entry name" value="Acetyltransf_4"/>
    <property type="match status" value="1"/>
</dbReference>
<dbReference type="PANTHER" id="PTHR43072">
    <property type="entry name" value="N-ACETYLTRANSFERASE"/>
    <property type="match status" value="1"/>
</dbReference>
<keyword evidence="5" id="KW-1185">Reference proteome</keyword>
<dbReference type="CDD" id="cd04301">
    <property type="entry name" value="NAT_SF"/>
    <property type="match status" value="1"/>
</dbReference>
<dbReference type="PROSITE" id="PS51186">
    <property type="entry name" value="GNAT"/>
    <property type="match status" value="1"/>
</dbReference>
<organism evidence="4 5">
    <name type="scientific">Aquabacterium commune</name>
    <dbReference type="NCBI Taxonomy" id="70586"/>
    <lineage>
        <taxon>Bacteria</taxon>
        <taxon>Pseudomonadati</taxon>
        <taxon>Pseudomonadota</taxon>
        <taxon>Betaproteobacteria</taxon>
        <taxon>Burkholderiales</taxon>
        <taxon>Aquabacterium</taxon>
    </lineage>
</organism>
<dbReference type="Gene3D" id="3.40.630.30">
    <property type="match status" value="1"/>
</dbReference>
<sequence length="178" mass="19880">MTMHIRPFAPGDEHAICEIYNHFIAHTVVTFEEVPLRPEQMRERIDAYRRTHPWLVCEVDTATGPQLVGYSYASAYHARAAFRHTAEVTVYVRLGFERRGIGRALYEPLLAQLQAQGCHALIAAIALPNAGSAGLHASLGFTQVGHLREVGHKFGRWVDIGYWQLTLDGKTPSCPKTS</sequence>
<gene>
    <name evidence="4" type="ORF">EV672_102478</name>
</gene>
<dbReference type="RefSeq" id="WP_208110719.1">
    <property type="nucleotide sequence ID" value="NZ_SNXW01000002.1"/>
</dbReference>
<keyword evidence="1 4" id="KW-0808">Transferase</keyword>
<proteinExistence type="predicted"/>
<dbReference type="SUPFAM" id="SSF55729">
    <property type="entry name" value="Acyl-CoA N-acyltransferases (Nat)"/>
    <property type="match status" value="1"/>
</dbReference>
<keyword evidence="2" id="KW-0012">Acyltransferase</keyword>
<feature type="domain" description="N-acetyltransferase" evidence="3">
    <location>
        <begin position="3"/>
        <end position="168"/>
    </location>
</feature>